<feature type="chain" id="PRO_5040929520" evidence="2">
    <location>
        <begin position="23"/>
        <end position="518"/>
    </location>
</feature>
<feature type="compositionally biased region" description="Low complexity" evidence="1">
    <location>
        <begin position="363"/>
        <end position="379"/>
    </location>
</feature>
<dbReference type="OrthoDB" id="10406724at2759"/>
<feature type="compositionally biased region" description="Low complexity" evidence="1">
    <location>
        <begin position="346"/>
        <end position="356"/>
    </location>
</feature>
<evidence type="ECO:0000313" key="4">
    <source>
        <dbReference type="Proteomes" id="UP001151582"/>
    </source>
</evidence>
<accession>A0A9W8EEQ3</accession>
<reference evidence="3" key="1">
    <citation type="submission" date="2022-07" db="EMBL/GenBank/DDBJ databases">
        <title>Phylogenomic reconstructions and comparative analyses of Kickxellomycotina fungi.</title>
        <authorList>
            <person name="Reynolds N.K."/>
            <person name="Stajich J.E."/>
            <person name="Barry K."/>
            <person name="Grigoriev I.V."/>
            <person name="Crous P."/>
            <person name="Smith M.E."/>
        </authorList>
    </citation>
    <scope>NUCLEOTIDE SEQUENCE</scope>
    <source>
        <strain evidence="3">RSA 567</strain>
    </source>
</reference>
<organism evidence="3 4">
    <name type="scientific">Dimargaris verticillata</name>
    <dbReference type="NCBI Taxonomy" id="2761393"/>
    <lineage>
        <taxon>Eukaryota</taxon>
        <taxon>Fungi</taxon>
        <taxon>Fungi incertae sedis</taxon>
        <taxon>Zoopagomycota</taxon>
        <taxon>Kickxellomycotina</taxon>
        <taxon>Dimargaritomycetes</taxon>
        <taxon>Dimargaritales</taxon>
        <taxon>Dimargaritaceae</taxon>
        <taxon>Dimargaris</taxon>
    </lineage>
</organism>
<feature type="compositionally biased region" description="Polar residues" evidence="1">
    <location>
        <begin position="310"/>
        <end position="325"/>
    </location>
</feature>
<feature type="signal peptide" evidence="2">
    <location>
        <begin position="1"/>
        <end position="22"/>
    </location>
</feature>
<gene>
    <name evidence="3" type="ORF">H4R34_000413</name>
</gene>
<evidence type="ECO:0000256" key="1">
    <source>
        <dbReference type="SAM" id="MobiDB-lite"/>
    </source>
</evidence>
<dbReference type="EMBL" id="JANBQB010000010">
    <property type="protein sequence ID" value="KAJ1984793.1"/>
    <property type="molecule type" value="Genomic_DNA"/>
</dbReference>
<comment type="caution">
    <text evidence="3">The sequence shown here is derived from an EMBL/GenBank/DDBJ whole genome shotgun (WGS) entry which is preliminary data.</text>
</comment>
<name>A0A9W8EEQ3_9FUNG</name>
<dbReference type="Proteomes" id="UP001151582">
    <property type="component" value="Unassembled WGS sequence"/>
</dbReference>
<keyword evidence="4" id="KW-1185">Reference proteome</keyword>
<proteinExistence type="predicted"/>
<feature type="region of interest" description="Disordered" evidence="1">
    <location>
        <begin position="242"/>
        <end position="293"/>
    </location>
</feature>
<protein>
    <submittedName>
        <fullName evidence="3">Uncharacterized protein</fullName>
    </submittedName>
</protein>
<sequence>MGSKVFRWAFVALASTVSLSWAQFHDSATQEQQEQHHFSGRITEVSGSPVTYDHGYPIHPFGRCAFVETDTVSTTFYCRRGYYCSSDKHCWEKDLKEQHARLENTQDYELDFLLRMNGHASGVSAGGHAPTSSEGLLGPEIDGMVPVLGTSFVINWKEGRCNVQNYICGKGYICSEHNYCILESEATGVQPCPNHRNHELSGLIQQGKIRPGSMDGQHGCDGDNGSCTSYECEKKYYHYSRTESRSSQPNPNKCHDRSSPATATKQRGPRHPSTQASRHQPLGNHGSPRQGGSYECTSYECEEYQRIKTTKATTPSHTPSRQRPQPQHGGSYECTECEKYKHTKTTKATTPSHTPTPQRPRAQQHGHGQPTQHGVFSQTTTLTKTEYKKYCMNDQECMTCMTQSSVEVHRQVECIMGAYSRVKQPRQTNGLVNTVKNFAQDVYSLFNRYRNDYSASRVLRAFDKQIAKKDSRIAKLENDNNRKGGLSDMRTQELGELVDSRSLFKNSRDQFDHLSRAV</sequence>
<evidence type="ECO:0000256" key="2">
    <source>
        <dbReference type="SAM" id="SignalP"/>
    </source>
</evidence>
<evidence type="ECO:0000313" key="3">
    <source>
        <dbReference type="EMBL" id="KAJ1984793.1"/>
    </source>
</evidence>
<dbReference type="AlphaFoldDB" id="A0A9W8EEQ3"/>
<keyword evidence="2" id="KW-0732">Signal</keyword>
<feature type="region of interest" description="Disordered" evidence="1">
    <location>
        <begin position="309"/>
        <end position="379"/>
    </location>
</feature>